<dbReference type="Proteomes" id="UP000000763">
    <property type="component" value="Chromosome 6"/>
</dbReference>
<accession>C7J462</accession>
<feature type="region of interest" description="Disordered" evidence="1">
    <location>
        <begin position="20"/>
        <end position="39"/>
    </location>
</feature>
<reference evidence="2 3" key="1">
    <citation type="journal article" date="2005" name="Nature">
        <title>The map-based sequence of the rice genome.</title>
        <authorList>
            <consortium name="International rice genome sequencing project (IRGSP)"/>
            <person name="Matsumoto T."/>
            <person name="Wu J."/>
            <person name="Kanamori H."/>
            <person name="Katayose Y."/>
            <person name="Fujisawa M."/>
            <person name="Namiki N."/>
            <person name="Mizuno H."/>
            <person name="Yamamoto K."/>
            <person name="Antonio B.A."/>
            <person name="Baba T."/>
            <person name="Sakata K."/>
            <person name="Nagamura Y."/>
            <person name="Aoki H."/>
            <person name="Arikawa K."/>
            <person name="Arita K."/>
            <person name="Bito T."/>
            <person name="Chiden Y."/>
            <person name="Fujitsuka N."/>
            <person name="Fukunaka R."/>
            <person name="Hamada M."/>
            <person name="Harada C."/>
            <person name="Hayashi A."/>
            <person name="Hijishita S."/>
            <person name="Honda M."/>
            <person name="Hosokawa S."/>
            <person name="Ichikawa Y."/>
            <person name="Idonuma A."/>
            <person name="Iijima M."/>
            <person name="Ikeda M."/>
            <person name="Ikeno M."/>
            <person name="Ito K."/>
            <person name="Ito S."/>
            <person name="Ito T."/>
            <person name="Ito Y."/>
            <person name="Ito Y."/>
            <person name="Iwabuchi A."/>
            <person name="Kamiya K."/>
            <person name="Karasawa W."/>
            <person name="Kurita K."/>
            <person name="Katagiri S."/>
            <person name="Kikuta A."/>
            <person name="Kobayashi H."/>
            <person name="Kobayashi N."/>
            <person name="Machita K."/>
            <person name="Maehara T."/>
            <person name="Masukawa M."/>
            <person name="Mizubayashi T."/>
            <person name="Mukai Y."/>
            <person name="Nagasaki H."/>
            <person name="Nagata Y."/>
            <person name="Naito S."/>
            <person name="Nakashima M."/>
            <person name="Nakama Y."/>
            <person name="Nakamichi Y."/>
            <person name="Nakamura M."/>
            <person name="Meguro A."/>
            <person name="Negishi M."/>
            <person name="Ohta I."/>
            <person name="Ohta T."/>
            <person name="Okamoto M."/>
            <person name="Ono N."/>
            <person name="Saji S."/>
            <person name="Sakaguchi M."/>
            <person name="Sakai K."/>
            <person name="Shibata M."/>
            <person name="Shimokawa T."/>
            <person name="Song J."/>
            <person name="Takazaki Y."/>
            <person name="Terasawa K."/>
            <person name="Tsugane M."/>
            <person name="Tsuji K."/>
            <person name="Ueda S."/>
            <person name="Waki K."/>
            <person name="Yamagata H."/>
            <person name="Yamamoto M."/>
            <person name="Yamamoto S."/>
            <person name="Yamane H."/>
            <person name="Yoshiki S."/>
            <person name="Yoshihara R."/>
            <person name="Yukawa K."/>
            <person name="Zhong H."/>
            <person name="Yano M."/>
            <person name="Yuan Q."/>
            <person name="Ouyang S."/>
            <person name="Liu J."/>
            <person name="Jones K.M."/>
            <person name="Gansberger K."/>
            <person name="Moffat K."/>
            <person name="Hill J."/>
            <person name="Bera J."/>
            <person name="Fadrosh D."/>
            <person name="Jin S."/>
            <person name="Johri S."/>
            <person name="Kim M."/>
            <person name="Overton L."/>
            <person name="Reardon M."/>
            <person name="Tsitrin T."/>
            <person name="Vuong H."/>
            <person name="Weaver B."/>
            <person name="Ciecko A."/>
            <person name="Tallon L."/>
            <person name="Jackson J."/>
            <person name="Pai G."/>
            <person name="Aken S.V."/>
            <person name="Utterback T."/>
            <person name="Reidmuller S."/>
            <person name="Feldblyum T."/>
            <person name="Hsiao J."/>
            <person name="Zismann V."/>
            <person name="Iobst S."/>
            <person name="de Vazeille A.R."/>
            <person name="Buell C.R."/>
            <person name="Ying K."/>
            <person name="Li Y."/>
            <person name="Lu T."/>
            <person name="Huang Y."/>
            <person name="Zhao Q."/>
            <person name="Feng Q."/>
            <person name="Zhang L."/>
            <person name="Zhu J."/>
            <person name="Weng Q."/>
            <person name="Mu J."/>
            <person name="Lu Y."/>
            <person name="Fan D."/>
            <person name="Liu Y."/>
            <person name="Guan J."/>
            <person name="Zhang Y."/>
            <person name="Yu S."/>
            <person name="Liu X."/>
            <person name="Zhang Y."/>
            <person name="Hong G."/>
            <person name="Han B."/>
            <person name="Choisne N."/>
            <person name="Demange N."/>
            <person name="Orjeda G."/>
            <person name="Samain S."/>
            <person name="Cattolico L."/>
            <person name="Pelletier E."/>
            <person name="Couloux A."/>
            <person name="Segurens B."/>
            <person name="Wincker P."/>
            <person name="D'Hont A."/>
            <person name="Scarpelli C."/>
            <person name="Weissenbach J."/>
            <person name="Salanoubat M."/>
            <person name="Quetier F."/>
            <person name="Yu Y."/>
            <person name="Kim H.R."/>
            <person name="Rambo T."/>
            <person name="Currie J."/>
            <person name="Collura K."/>
            <person name="Luo M."/>
            <person name="Yang T."/>
            <person name="Ammiraju J.S.S."/>
            <person name="Engler F."/>
            <person name="Soderlund C."/>
            <person name="Wing R.A."/>
            <person name="Palmer L.E."/>
            <person name="de la Bastide M."/>
            <person name="Spiegel L."/>
            <person name="Nascimento L."/>
            <person name="Zutavern T."/>
            <person name="O'Shaughnessy A."/>
            <person name="Dike S."/>
            <person name="Dedhia N."/>
            <person name="Preston R."/>
            <person name="Balija V."/>
            <person name="McCombie W.R."/>
            <person name="Chow T."/>
            <person name="Chen H."/>
            <person name="Chung M."/>
            <person name="Chen C."/>
            <person name="Shaw J."/>
            <person name="Wu H."/>
            <person name="Hsiao K."/>
            <person name="Chao Y."/>
            <person name="Chu M."/>
            <person name="Cheng C."/>
            <person name="Hour A."/>
            <person name="Lee P."/>
            <person name="Lin S."/>
            <person name="Lin Y."/>
            <person name="Liou J."/>
            <person name="Liu S."/>
            <person name="Hsing Y."/>
            <person name="Raghuvanshi S."/>
            <person name="Mohanty A."/>
            <person name="Bharti A.K."/>
            <person name="Gaur A."/>
            <person name="Gupta V."/>
            <person name="Kumar D."/>
            <person name="Ravi V."/>
            <person name="Vij S."/>
            <person name="Kapur A."/>
            <person name="Khurana P."/>
            <person name="Khurana P."/>
            <person name="Khurana J.P."/>
            <person name="Tyagi A.K."/>
            <person name="Gaikwad K."/>
            <person name="Singh A."/>
            <person name="Dalal V."/>
            <person name="Srivastava S."/>
            <person name="Dixit A."/>
            <person name="Pal A.K."/>
            <person name="Ghazi I.A."/>
            <person name="Yadav M."/>
            <person name="Pandit A."/>
            <person name="Bhargava A."/>
            <person name="Sureshbabu K."/>
            <person name="Batra K."/>
            <person name="Sharma T.R."/>
            <person name="Mohapatra T."/>
            <person name="Singh N.K."/>
            <person name="Messing J."/>
            <person name="Nelson A.B."/>
            <person name="Fuks G."/>
            <person name="Kavchok S."/>
            <person name="Keizer G."/>
            <person name="Linton E."/>
            <person name="Llaca V."/>
            <person name="Song R."/>
            <person name="Tanyolac B."/>
            <person name="Young S."/>
            <person name="Ho-Il K."/>
            <person name="Hahn J.H."/>
            <person name="Sangsakoo G."/>
            <person name="Vanavichit A."/>
            <person name="de Mattos Luiz.A.T."/>
            <person name="Zimmer P.D."/>
            <person name="Malone G."/>
            <person name="Dellagostin O."/>
            <person name="de Oliveira A.C."/>
            <person name="Bevan M."/>
            <person name="Bancroft I."/>
            <person name="Minx P."/>
            <person name="Cordum H."/>
            <person name="Wilson R."/>
            <person name="Cheng Z."/>
            <person name="Jin W."/>
            <person name="Jiang J."/>
            <person name="Leong S.A."/>
            <person name="Iwama H."/>
            <person name="Gojobori T."/>
            <person name="Itoh T."/>
            <person name="Niimura Y."/>
            <person name="Fujii Y."/>
            <person name="Habara T."/>
            <person name="Sakai H."/>
            <person name="Sato Y."/>
            <person name="Wilson G."/>
            <person name="Kumar K."/>
            <person name="McCouch S."/>
            <person name="Juretic N."/>
            <person name="Hoen D."/>
            <person name="Wright S."/>
            <person name="Bruskiewich R."/>
            <person name="Bureau T."/>
            <person name="Miyao A."/>
            <person name="Hirochika H."/>
            <person name="Nishikawa T."/>
            <person name="Kadowaki K."/>
            <person name="Sugiura M."/>
            <person name="Burr B."/>
            <person name="Sasaki T."/>
        </authorList>
    </citation>
    <scope>NUCLEOTIDE SEQUENCE [LARGE SCALE GENOMIC DNA]</scope>
    <source>
        <strain evidence="3">cv. Nipponbare</strain>
    </source>
</reference>
<feature type="region of interest" description="Disordered" evidence="1">
    <location>
        <begin position="505"/>
        <end position="524"/>
    </location>
</feature>
<evidence type="ECO:0000313" key="3">
    <source>
        <dbReference type="Proteomes" id="UP000000763"/>
    </source>
</evidence>
<evidence type="ECO:0000256" key="1">
    <source>
        <dbReference type="SAM" id="MobiDB-lite"/>
    </source>
</evidence>
<dbReference type="Pfam" id="PF03004">
    <property type="entry name" value="Transposase_24"/>
    <property type="match status" value="1"/>
</dbReference>
<dbReference type="EMBL" id="AP008212">
    <property type="protein sequence ID" value="BAH93433.1"/>
    <property type="molecule type" value="Genomic_DNA"/>
</dbReference>
<dbReference type="PANTHER" id="PTHR33063:SF17">
    <property type="entry name" value="OS06G0271400 PROTEIN"/>
    <property type="match status" value="1"/>
</dbReference>
<feature type="region of interest" description="Disordered" evidence="1">
    <location>
        <begin position="125"/>
        <end position="146"/>
    </location>
</feature>
<evidence type="ECO:0000313" key="2">
    <source>
        <dbReference type="EMBL" id="BAH93433.1"/>
    </source>
</evidence>
<organism evidence="2 3">
    <name type="scientific">Oryza sativa subsp. japonica</name>
    <name type="common">Rice</name>
    <dbReference type="NCBI Taxonomy" id="39947"/>
    <lineage>
        <taxon>Eukaryota</taxon>
        <taxon>Viridiplantae</taxon>
        <taxon>Streptophyta</taxon>
        <taxon>Embryophyta</taxon>
        <taxon>Tracheophyta</taxon>
        <taxon>Spermatophyta</taxon>
        <taxon>Magnoliopsida</taxon>
        <taxon>Liliopsida</taxon>
        <taxon>Poales</taxon>
        <taxon>Poaceae</taxon>
        <taxon>BOP clade</taxon>
        <taxon>Oryzoideae</taxon>
        <taxon>Oryzeae</taxon>
        <taxon>Oryzinae</taxon>
        <taxon>Oryza</taxon>
        <taxon>Oryza sativa</taxon>
    </lineage>
</organism>
<feature type="compositionally biased region" description="Basic residues" evidence="1">
    <location>
        <begin position="24"/>
        <end position="35"/>
    </location>
</feature>
<feature type="compositionally biased region" description="Basic and acidic residues" evidence="1">
    <location>
        <begin position="81"/>
        <end position="90"/>
    </location>
</feature>
<dbReference type="PANTHER" id="PTHR33063">
    <property type="entry name" value="OS02G0583500 PROTEIN"/>
    <property type="match status" value="1"/>
</dbReference>
<feature type="region of interest" description="Disordered" evidence="1">
    <location>
        <begin position="81"/>
        <end position="110"/>
    </location>
</feature>
<name>C7J462_ORYSJ</name>
<gene>
    <name evidence="2" type="ordered locus">Os06g0271475</name>
</gene>
<feature type="compositionally biased region" description="Acidic residues" evidence="1">
    <location>
        <begin position="91"/>
        <end position="105"/>
    </location>
</feature>
<reference evidence="3" key="2">
    <citation type="journal article" date="2008" name="Nucleic Acids Res.">
        <title>The rice annotation project database (RAP-DB): 2008 update.</title>
        <authorList>
            <consortium name="The rice annotation project (RAP)"/>
        </authorList>
    </citation>
    <scope>GENOME REANNOTATION</scope>
    <source>
        <strain evidence="3">cv. Nipponbare</strain>
    </source>
</reference>
<proteinExistence type="predicted"/>
<dbReference type="InterPro" id="IPR004252">
    <property type="entry name" value="Probable_transposase_24"/>
</dbReference>
<protein>
    <submittedName>
        <fullName evidence="2">Os06g0271475 protein</fullName>
    </submittedName>
</protein>
<dbReference type="AlphaFoldDB" id="C7J462"/>
<dbReference type="KEGG" id="dosa:Os06g0271475"/>
<sequence length="544" mass="61293">MPPKAQRRCTTAVDIDRNTTLMAPKKKGQAKRPRSAPKITETPLNDYELKRMRTCLQNNAMMRRLGVPALSSIVFGNSVAQRDREKNKDNDDPDFDANAEDDDLSEGYVSNDSLVPETEDLQNMKSGHDCLKHKPATKKSKKNTENVTSVTHHAIGGKRVVAPLQPGKVTRSKKHVAPDVLATREVLVADTQAEIPIQATSEVLAADTQAEIPIQALSEVNAAHTEEDAEAYEERWIRGPNVGRGLERMSRSKKGKLPVVIEPGKMRPNSVKIAAKFATECNIAVRNHVPIFPKWKDYKDNKKLLRFYINKVGSKFDMDTTAGPVRKACVAMMKRAVCQQRHKLKKKYFDPYPLHLVLKTSPVTCMSDLQWLQLVEHWKDEKKMLICEKNKANRAKVQFHQTTGSRSYDMHIIELAEMEMKIAEPVEDGCEPKSVNDAVSEVLAGKTKKNKFLVNVGINSLPVDSSAGSRRELQAALVEEKQTSADLRELVNIQRQQLDEMVKKMQAAEEERAKNDEEMKQRQAETDTLLRRLMAMIPSSQARI</sequence>